<accession>E2S1U4</accession>
<comment type="caution">
    <text evidence="2">The sequence shown here is derived from an EMBL/GenBank/DDBJ whole genome shotgun (WGS) entry which is preliminary data.</text>
</comment>
<name>E2S1U4_9CORY</name>
<dbReference type="Proteomes" id="UP000003020">
    <property type="component" value="Unassembled WGS sequence"/>
</dbReference>
<gene>
    <name evidence="2" type="ORF">HMPREF0305_10496</name>
</gene>
<feature type="region of interest" description="Disordered" evidence="1">
    <location>
        <begin position="1"/>
        <end position="39"/>
    </location>
</feature>
<reference evidence="2 3" key="1">
    <citation type="submission" date="2010-08" db="EMBL/GenBank/DDBJ databases">
        <authorList>
            <person name="Muzny D."/>
            <person name="Qin X."/>
            <person name="Buhay C."/>
            <person name="Dugan-Rocha S."/>
            <person name="Ding Y."/>
            <person name="Chen G."/>
            <person name="Hawes A."/>
            <person name="Holder M."/>
            <person name="Jhangiani S."/>
            <person name="Johnson A."/>
            <person name="Khan Z."/>
            <person name="Li Z."/>
            <person name="Liu W."/>
            <person name="Liu X."/>
            <person name="Perez L."/>
            <person name="Shen H."/>
            <person name="Wang Q."/>
            <person name="Watt J."/>
            <person name="Xi L."/>
            <person name="Xin Y."/>
            <person name="Zhou J."/>
            <person name="Deng J."/>
            <person name="Jiang H."/>
            <person name="Liu Y."/>
            <person name="Qu J."/>
            <person name="Song X.-Z."/>
            <person name="Zhang L."/>
            <person name="Villasana D."/>
            <person name="Johnson A."/>
            <person name="Liu J."/>
            <person name="Liyanage D."/>
            <person name="Lorensuhewa L."/>
            <person name="Robinson T."/>
            <person name="Song A."/>
            <person name="Song B.-B."/>
            <person name="Dinh H."/>
            <person name="Thornton R."/>
            <person name="Coyle M."/>
            <person name="Francisco L."/>
            <person name="Jackson L."/>
            <person name="Javaid M."/>
            <person name="Korchina V."/>
            <person name="Kovar C."/>
            <person name="Mata R."/>
            <person name="Mathew T."/>
            <person name="Ngo R."/>
            <person name="Nguyen L."/>
            <person name="Nguyen N."/>
            <person name="Okwuonu G."/>
            <person name="Ongeri F."/>
            <person name="Pham C."/>
            <person name="Simmons D."/>
            <person name="Wilczek-Boney K."/>
            <person name="Hale W."/>
            <person name="Jakkamsetti A."/>
            <person name="Pham P."/>
            <person name="Ruth R."/>
            <person name="San Lucas F."/>
            <person name="Warren J."/>
            <person name="Zhang J."/>
            <person name="Zhao Z."/>
            <person name="Zhou C."/>
            <person name="Zhu D."/>
            <person name="Lee S."/>
            <person name="Bess C."/>
            <person name="Blankenburg K."/>
            <person name="Forbes L."/>
            <person name="Fu Q."/>
            <person name="Gubbala S."/>
            <person name="Hirani K."/>
            <person name="Jayaseelan J.C."/>
            <person name="Lara F."/>
            <person name="Munidasa M."/>
            <person name="Palculict T."/>
            <person name="Patil S."/>
            <person name="Pu L.-L."/>
            <person name="Saada N."/>
            <person name="Tang L."/>
            <person name="Weissenberger G."/>
            <person name="Zhu Y."/>
            <person name="Hemphill L."/>
            <person name="Shang Y."/>
            <person name="Youmans B."/>
            <person name="Ayvaz T."/>
            <person name="Ross M."/>
            <person name="Santibanez J."/>
            <person name="Aqrawi P."/>
            <person name="Gross S."/>
            <person name="Joshi V."/>
            <person name="Fowler G."/>
            <person name="Nazareth L."/>
            <person name="Reid J."/>
            <person name="Worley K."/>
            <person name="Petrosino J."/>
            <person name="Highlander S."/>
            <person name="Gibbs R."/>
        </authorList>
    </citation>
    <scope>NUCLEOTIDE SEQUENCE [LARGE SCALE GENOMIC DNA]</scope>
    <source>
        <strain evidence="2 3">ATCC 33035</strain>
    </source>
</reference>
<dbReference type="HOGENOM" id="CLU_3308221_0_0_11"/>
<dbReference type="EMBL" id="ABYQ02000003">
    <property type="protein sequence ID" value="EFQ81610.1"/>
    <property type="molecule type" value="Genomic_DNA"/>
</dbReference>
<evidence type="ECO:0000313" key="3">
    <source>
        <dbReference type="Proteomes" id="UP000003020"/>
    </source>
</evidence>
<organism evidence="2 3">
    <name type="scientific">Corynebacterium pseudogenitalium ATCC 33035</name>
    <dbReference type="NCBI Taxonomy" id="525264"/>
    <lineage>
        <taxon>Bacteria</taxon>
        <taxon>Bacillati</taxon>
        <taxon>Actinomycetota</taxon>
        <taxon>Actinomycetes</taxon>
        <taxon>Mycobacteriales</taxon>
        <taxon>Corynebacteriaceae</taxon>
        <taxon>Corynebacterium</taxon>
    </lineage>
</organism>
<keyword evidence="3" id="KW-1185">Reference proteome</keyword>
<protein>
    <submittedName>
        <fullName evidence="2">Uncharacterized protein</fullName>
    </submittedName>
</protein>
<sequence length="39" mass="3996">MGLDPPNLPHDPSTASLADAPLNANPPFQQGKEEGAARA</sequence>
<evidence type="ECO:0000256" key="1">
    <source>
        <dbReference type="SAM" id="MobiDB-lite"/>
    </source>
</evidence>
<proteinExistence type="predicted"/>
<evidence type="ECO:0000313" key="2">
    <source>
        <dbReference type="EMBL" id="EFQ81610.1"/>
    </source>
</evidence>
<dbReference type="AlphaFoldDB" id="E2S1U4"/>